<dbReference type="PROSITE" id="PS00137">
    <property type="entry name" value="SUBTILASE_HIS"/>
    <property type="match status" value="1"/>
</dbReference>
<dbReference type="GO" id="GO:0004252">
    <property type="term" value="F:serine-type endopeptidase activity"/>
    <property type="evidence" value="ECO:0007669"/>
    <property type="project" value="UniProtKB-UniRule"/>
</dbReference>
<dbReference type="FunFam" id="3.40.50.200:FF:000014">
    <property type="entry name" value="Proteinase K"/>
    <property type="match status" value="1"/>
</dbReference>
<dbReference type="SUPFAM" id="SSF54897">
    <property type="entry name" value="Protease propeptides/inhibitors"/>
    <property type="match status" value="1"/>
</dbReference>
<dbReference type="PROSITE" id="PS51257">
    <property type="entry name" value="PROKAR_LIPOPROTEIN"/>
    <property type="match status" value="1"/>
</dbReference>
<dbReference type="InterPro" id="IPR023828">
    <property type="entry name" value="Peptidase_S8_Ser-AS"/>
</dbReference>
<evidence type="ECO:0000259" key="7">
    <source>
        <dbReference type="Pfam" id="PF00082"/>
    </source>
</evidence>
<dbReference type="InterPro" id="IPR015500">
    <property type="entry name" value="Peptidase_S8_subtilisin-rel"/>
</dbReference>
<evidence type="ECO:0000256" key="4">
    <source>
        <dbReference type="ARBA" id="ARBA00022825"/>
    </source>
</evidence>
<feature type="active site" description="Charge relay system" evidence="5">
    <location>
        <position position="335"/>
    </location>
</feature>
<dbReference type="PRINTS" id="PR00723">
    <property type="entry name" value="SUBTILISIN"/>
</dbReference>
<dbReference type="InterPro" id="IPR022398">
    <property type="entry name" value="Peptidase_S8_His-AS"/>
</dbReference>
<dbReference type="InterPro" id="IPR037045">
    <property type="entry name" value="S8pro/Inhibitor_I9_sf"/>
</dbReference>
<evidence type="ECO:0008006" key="10">
    <source>
        <dbReference type="Google" id="ProtNLM"/>
    </source>
</evidence>
<feature type="active site" description="Charge relay system" evidence="5">
    <location>
        <position position="149"/>
    </location>
</feature>
<organism evidence="9">
    <name type="scientific">uncultured Gemmatimonadota bacterium</name>
    <dbReference type="NCBI Taxonomy" id="203437"/>
    <lineage>
        <taxon>Bacteria</taxon>
        <taxon>Pseudomonadati</taxon>
        <taxon>Gemmatimonadota</taxon>
        <taxon>environmental samples</taxon>
    </lineage>
</organism>
<dbReference type="Pfam" id="PF05922">
    <property type="entry name" value="Inhibitor_I9"/>
    <property type="match status" value="1"/>
</dbReference>
<dbReference type="PROSITE" id="PS00138">
    <property type="entry name" value="SUBTILASE_SER"/>
    <property type="match status" value="1"/>
</dbReference>
<evidence type="ECO:0000256" key="1">
    <source>
        <dbReference type="ARBA" id="ARBA00011073"/>
    </source>
</evidence>
<evidence type="ECO:0000256" key="6">
    <source>
        <dbReference type="RuleBase" id="RU003355"/>
    </source>
</evidence>
<evidence type="ECO:0000313" key="9">
    <source>
        <dbReference type="EMBL" id="CAA9303721.1"/>
    </source>
</evidence>
<dbReference type="CDD" id="cd04077">
    <property type="entry name" value="Peptidases_S8_PCSK9_ProteinaseK_like"/>
    <property type="match status" value="1"/>
</dbReference>
<dbReference type="GO" id="GO:0005615">
    <property type="term" value="C:extracellular space"/>
    <property type="evidence" value="ECO:0007669"/>
    <property type="project" value="TreeGrafter"/>
</dbReference>
<feature type="active site" description="Charge relay system" evidence="5">
    <location>
        <position position="183"/>
    </location>
</feature>
<gene>
    <name evidence="9" type="ORF">AVDCRST_MAG89-655</name>
</gene>
<name>A0A6J4KEF3_9BACT</name>
<dbReference type="Pfam" id="PF00082">
    <property type="entry name" value="Peptidase_S8"/>
    <property type="match status" value="1"/>
</dbReference>
<dbReference type="InterPro" id="IPR010259">
    <property type="entry name" value="S8pro/Inhibitor_I9"/>
</dbReference>
<sequence>MRYSAFFIPTLVLAAACSDGGAPSPTAVDVPPSAVSAAPGHGQIKDAYIVVLKPGANPRGVAAAVGARPRFVYGSLINGFAATLNAAQLAALQHNPTVSWIEPDQFGRAAGTQSSAPWGLDRIDERALPMNGTYVYTGTASNVYVYILDTGIETSHPEFEGRAVNTAFDAIGGTGSGTDCHGHGTHVAGIVGGKTYGVAKKARLYGVRVMGCAPDPVPVASAVIAGLEWVMANHIAPAVVNLSFSIPPSPALDNAVDSLAHRRVFVAAAAGGYNLNACDYSPGRAVNAFTVAATNSRDERWGNSNWGTCVDMYAPGVAITSAWKGGGTMMQDGTSFAAPHVAGVAALYKAAYGNVTTNTIAQWLRANATVDAVFNGARNGTPNYLLFKATL</sequence>
<evidence type="ECO:0000256" key="2">
    <source>
        <dbReference type="ARBA" id="ARBA00022670"/>
    </source>
</evidence>
<dbReference type="PANTHER" id="PTHR43806:SF11">
    <property type="entry name" value="CEREVISIN-RELATED"/>
    <property type="match status" value="1"/>
</dbReference>
<evidence type="ECO:0000256" key="5">
    <source>
        <dbReference type="PROSITE-ProRule" id="PRU01240"/>
    </source>
</evidence>
<dbReference type="PROSITE" id="PS51892">
    <property type="entry name" value="SUBTILASE"/>
    <property type="match status" value="1"/>
</dbReference>
<dbReference type="InterPro" id="IPR034193">
    <property type="entry name" value="PCSK9_ProteinaseK-like"/>
</dbReference>
<keyword evidence="3 5" id="KW-0378">Hydrolase</keyword>
<dbReference type="PROSITE" id="PS00136">
    <property type="entry name" value="SUBTILASE_ASP"/>
    <property type="match status" value="1"/>
</dbReference>
<dbReference type="GO" id="GO:0006508">
    <property type="term" value="P:proteolysis"/>
    <property type="evidence" value="ECO:0007669"/>
    <property type="project" value="UniProtKB-KW"/>
</dbReference>
<dbReference type="Gene3D" id="3.40.50.200">
    <property type="entry name" value="Peptidase S8/S53 domain"/>
    <property type="match status" value="1"/>
</dbReference>
<proteinExistence type="inferred from homology"/>
<reference evidence="9" key="1">
    <citation type="submission" date="2020-02" db="EMBL/GenBank/DDBJ databases">
        <authorList>
            <person name="Meier V. D."/>
        </authorList>
    </citation>
    <scope>NUCLEOTIDE SEQUENCE</scope>
    <source>
        <strain evidence="9">AVDCRST_MAG89</strain>
    </source>
</reference>
<keyword evidence="4 5" id="KW-0720">Serine protease</keyword>
<dbReference type="InterPro" id="IPR000209">
    <property type="entry name" value="Peptidase_S8/S53_dom"/>
</dbReference>
<dbReference type="InterPro" id="IPR023827">
    <property type="entry name" value="Peptidase_S8_Asp-AS"/>
</dbReference>
<protein>
    <recommendedName>
        <fullName evidence="10">Alkaline serine exoprotease A</fullName>
    </recommendedName>
</protein>
<feature type="domain" description="Inhibitor I9" evidence="8">
    <location>
        <begin position="72"/>
        <end position="106"/>
    </location>
</feature>
<evidence type="ECO:0000256" key="3">
    <source>
        <dbReference type="ARBA" id="ARBA00022801"/>
    </source>
</evidence>
<dbReference type="InterPro" id="IPR036852">
    <property type="entry name" value="Peptidase_S8/S53_dom_sf"/>
</dbReference>
<dbReference type="InterPro" id="IPR050131">
    <property type="entry name" value="Peptidase_S8_subtilisin-like"/>
</dbReference>
<evidence type="ECO:0000259" key="8">
    <source>
        <dbReference type="Pfam" id="PF05922"/>
    </source>
</evidence>
<feature type="domain" description="Peptidase S8/S53" evidence="7">
    <location>
        <begin position="141"/>
        <end position="369"/>
    </location>
</feature>
<accession>A0A6J4KEF3</accession>
<comment type="similarity">
    <text evidence="1 5 6">Belongs to the peptidase S8 family.</text>
</comment>
<dbReference type="EMBL" id="CADCTV010000143">
    <property type="protein sequence ID" value="CAA9303721.1"/>
    <property type="molecule type" value="Genomic_DNA"/>
</dbReference>
<dbReference type="Gene3D" id="3.30.70.80">
    <property type="entry name" value="Peptidase S8 propeptide/proteinase inhibitor I9"/>
    <property type="match status" value="1"/>
</dbReference>
<dbReference type="AlphaFoldDB" id="A0A6J4KEF3"/>
<dbReference type="PANTHER" id="PTHR43806">
    <property type="entry name" value="PEPTIDASE S8"/>
    <property type="match status" value="1"/>
</dbReference>
<dbReference type="SUPFAM" id="SSF52743">
    <property type="entry name" value="Subtilisin-like"/>
    <property type="match status" value="1"/>
</dbReference>
<keyword evidence="2 5" id="KW-0645">Protease</keyword>